<feature type="region of interest" description="Disordered" evidence="6">
    <location>
        <begin position="382"/>
        <end position="414"/>
    </location>
</feature>
<keyword evidence="2" id="KW-0378">Hydrolase</keyword>
<evidence type="ECO:0000256" key="2">
    <source>
        <dbReference type="ARBA" id="ARBA00022801"/>
    </source>
</evidence>
<keyword evidence="4" id="KW-0067">ATP-binding</keyword>
<evidence type="ECO:0000256" key="4">
    <source>
        <dbReference type="ARBA" id="ARBA00022840"/>
    </source>
</evidence>
<dbReference type="Proteomes" id="UP000777303">
    <property type="component" value="Unassembled WGS sequence"/>
</dbReference>
<feature type="domain" description="Helicase ATP-binding" evidence="7">
    <location>
        <begin position="27"/>
        <end position="196"/>
    </location>
</feature>
<proteinExistence type="inferred from homology"/>
<evidence type="ECO:0000256" key="3">
    <source>
        <dbReference type="ARBA" id="ARBA00022806"/>
    </source>
</evidence>
<dbReference type="CDD" id="cd18787">
    <property type="entry name" value="SF2_C_DEAD"/>
    <property type="match status" value="1"/>
</dbReference>
<evidence type="ECO:0000256" key="6">
    <source>
        <dbReference type="SAM" id="MobiDB-lite"/>
    </source>
</evidence>
<dbReference type="Pfam" id="PF00270">
    <property type="entry name" value="DEAD"/>
    <property type="match status" value="1"/>
</dbReference>
<evidence type="ECO:0000259" key="8">
    <source>
        <dbReference type="PROSITE" id="PS51194"/>
    </source>
</evidence>
<protein>
    <submittedName>
        <fullName evidence="9">DEAD/DEAH box helicase</fullName>
    </submittedName>
</protein>
<evidence type="ECO:0000259" key="7">
    <source>
        <dbReference type="PROSITE" id="PS51192"/>
    </source>
</evidence>
<comment type="similarity">
    <text evidence="5">Belongs to the DEAD box helicase family.</text>
</comment>
<name>A0A948X1F7_9LACO</name>
<keyword evidence="3 9" id="KW-0347">Helicase</keyword>
<dbReference type="GO" id="GO:0003724">
    <property type="term" value="F:RNA helicase activity"/>
    <property type="evidence" value="ECO:0007669"/>
    <property type="project" value="TreeGrafter"/>
</dbReference>
<sequence length="414" mass="47327">MKYSQKFMPLWQANGFHEMTPIQAAVLKPLRHGENIVGLAPTGTGKTLAFALPMLETIMPHAGLQSLILVPSQELALQLRNVIRPWAAAVDLQVQAVTGKANIKRQIERLKKKPEVLVATLGRLLELTQQHKIKYHQLVTIIIDEADDMLQRNRLDKIREVISLAPADVQLALFSATTQPIFKELTKWFGSDFNIIDVRHCKLNHTVTHHFLQVANQHRIDMLRRLSHAKDFRALVFFNHEAQMHQAAVTLRHQQVKFAELSSVGNQLKRQQALRAFREHQISLLLATDLAARGLDINNLENVINFEVPNDQNTYIHRAGRTGRMFNAGRVITLGNDHDLRTLRHLVTDKYAITRIYVNGSQLTTDYNEVMMSSTTNDIPVASDTVKLTKKKHHKKRQRNQKNKGYHPRNKKTD</sequence>
<dbReference type="AlphaFoldDB" id="A0A948X1F7"/>
<dbReference type="PANTHER" id="PTHR47959">
    <property type="entry name" value="ATP-DEPENDENT RNA HELICASE RHLE-RELATED"/>
    <property type="match status" value="1"/>
</dbReference>
<evidence type="ECO:0000256" key="5">
    <source>
        <dbReference type="ARBA" id="ARBA00038437"/>
    </source>
</evidence>
<evidence type="ECO:0000313" key="10">
    <source>
        <dbReference type="Proteomes" id="UP000777303"/>
    </source>
</evidence>
<organism evidence="9 10">
    <name type="scientific">Candidatus Paralactobacillus gallistercoris</name>
    <dbReference type="NCBI Taxonomy" id="2838724"/>
    <lineage>
        <taxon>Bacteria</taxon>
        <taxon>Bacillati</taxon>
        <taxon>Bacillota</taxon>
        <taxon>Bacilli</taxon>
        <taxon>Lactobacillales</taxon>
        <taxon>Lactobacillaceae</taxon>
        <taxon>Lactobacillus</taxon>
    </lineage>
</organism>
<dbReference type="InterPro" id="IPR050079">
    <property type="entry name" value="DEAD_box_RNA_helicase"/>
</dbReference>
<dbReference type="SMART" id="SM00490">
    <property type="entry name" value="HELICc"/>
    <property type="match status" value="1"/>
</dbReference>
<dbReference type="EMBL" id="JAHLFS010000051">
    <property type="protein sequence ID" value="MBU3851898.1"/>
    <property type="molecule type" value="Genomic_DNA"/>
</dbReference>
<dbReference type="GO" id="GO:0016787">
    <property type="term" value="F:hydrolase activity"/>
    <property type="evidence" value="ECO:0007669"/>
    <property type="project" value="UniProtKB-KW"/>
</dbReference>
<dbReference type="InterPro" id="IPR011545">
    <property type="entry name" value="DEAD/DEAH_box_helicase_dom"/>
</dbReference>
<gene>
    <name evidence="9" type="ORF">H9901_04280</name>
</gene>
<dbReference type="InterPro" id="IPR044742">
    <property type="entry name" value="DEAD/DEAH_RhlB"/>
</dbReference>
<dbReference type="PROSITE" id="PS51192">
    <property type="entry name" value="HELICASE_ATP_BIND_1"/>
    <property type="match status" value="1"/>
</dbReference>
<dbReference type="Gene3D" id="3.40.50.300">
    <property type="entry name" value="P-loop containing nucleotide triphosphate hydrolases"/>
    <property type="match status" value="2"/>
</dbReference>
<comment type="caution">
    <text evidence="9">The sequence shown here is derived from an EMBL/GenBank/DDBJ whole genome shotgun (WGS) entry which is preliminary data.</text>
</comment>
<dbReference type="GO" id="GO:0003676">
    <property type="term" value="F:nucleic acid binding"/>
    <property type="evidence" value="ECO:0007669"/>
    <property type="project" value="InterPro"/>
</dbReference>
<dbReference type="GO" id="GO:0005829">
    <property type="term" value="C:cytosol"/>
    <property type="evidence" value="ECO:0007669"/>
    <property type="project" value="TreeGrafter"/>
</dbReference>
<evidence type="ECO:0000256" key="1">
    <source>
        <dbReference type="ARBA" id="ARBA00022741"/>
    </source>
</evidence>
<dbReference type="CDD" id="cd00268">
    <property type="entry name" value="DEADc"/>
    <property type="match status" value="1"/>
</dbReference>
<keyword evidence="1" id="KW-0547">Nucleotide-binding</keyword>
<dbReference type="SUPFAM" id="SSF52540">
    <property type="entry name" value="P-loop containing nucleoside triphosphate hydrolases"/>
    <property type="match status" value="2"/>
</dbReference>
<dbReference type="PROSITE" id="PS51194">
    <property type="entry name" value="HELICASE_CTER"/>
    <property type="match status" value="1"/>
</dbReference>
<feature type="compositionally biased region" description="Basic residues" evidence="6">
    <location>
        <begin position="388"/>
        <end position="414"/>
    </location>
</feature>
<feature type="domain" description="Helicase C-terminal" evidence="8">
    <location>
        <begin position="206"/>
        <end position="371"/>
    </location>
</feature>
<dbReference type="InterPro" id="IPR027417">
    <property type="entry name" value="P-loop_NTPase"/>
</dbReference>
<dbReference type="SMART" id="SM00487">
    <property type="entry name" value="DEXDc"/>
    <property type="match status" value="1"/>
</dbReference>
<reference evidence="9" key="2">
    <citation type="submission" date="2021-04" db="EMBL/GenBank/DDBJ databases">
        <authorList>
            <person name="Gilroy R."/>
        </authorList>
    </citation>
    <scope>NUCLEOTIDE SEQUENCE</scope>
    <source>
        <strain evidence="9">F6-6636</strain>
    </source>
</reference>
<dbReference type="InterPro" id="IPR001650">
    <property type="entry name" value="Helicase_C-like"/>
</dbReference>
<dbReference type="InterPro" id="IPR014001">
    <property type="entry name" value="Helicase_ATP-bd"/>
</dbReference>
<dbReference type="PANTHER" id="PTHR47959:SF1">
    <property type="entry name" value="ATP-DEPENDENT RNA HELICASE DBPA"/>
    <property type="match status" value="1"/>
</dbReference>
<evidence type="ECO:0000313" key="9">
    <source>
        <dbReference type="EMBL" id="MBU3851898.1"/>
    </source>
</evidence>
<reference evidence="9" key="1">
    <citation type="journal article" date="2021" name="PeerJ">
        <title>Extensive microbial diversity within the chicken gut microbiome revealed by metagenomics and culture.</title>
        <authorList>
            <person name="Gilroy R."/>
            <person name="Ravi A."/>
            <person name="Getino M."/>
            <person name="Pursley I."/>
            <person name="Horton D.L."/>
            <person name="Alikhan N.F."/>
            <person name="Baker D."/>
            <person name="Gharbi K."/>
            <person name="Hall N."/>
            <person name="Watson M."/>
            <person name="Adriaenssens E.M."/>
            <person name="Foster-Nyarko E."/>
            <person name="Jarju S."/>
            <person name="Secka A."/>
            <person name="Antonio M."/>
            <person name="Oren A."/>
            <person name="Chaudhuri R.R."/>
            <person name="La Ragione R."/>
            <person name="Hildebrand F."/>
            <person name="Pallen M.J."/>
        </authorList>
    </citation>
    <scope>NUCLEOTIDE SEQUENCE</scope>
    <source>
        <strain evidence="9">F6-6636</strain>
    </source>
</reference>
<dbReference type="Pfam" id="PF00271">
    <property type="entry name" value="Helicase_C"/>
    <property type="match status" value="1"/>
</dbReference>
<accession>A0A948X1F7</accession>
<dbReference type="GO" id="GO:0005524">
    <property type="term" value="F:ATP binding"/>
    <property type="evidence" value="ECO:0007669"/>
    <property type="project" value="UniProtKB-KW"/>
</dbReference>